<dbReference type="PANTHER" id="PTHR43798">
    <property type="entry name" value="MONOACYLGLYCEROL LIPASE"/>
    <property type="match status" value="1"/>
</dbReference>
<feature type="domain" description="AB hydrolase-1" evidence="1">
    <location>
        <begin position="86"/>
        <end position="336"/>
    </location>
</feature>
<dbReference type="SUPFAM" id="SSF53474">
    <property type="entry name" value="alpha/beta-Hydrolases"/>
    <property type="match status" value="1"/>
</dbReference>
<gene>
    <name evidence="2" type="ORF">SAMN05421823_109106</name>
</gene>
<evidence type="ECO:0000313" key="3">
    <source>
        <dbReference type="Proteomes" id="UP000198510"/>
    </source>
</evidence>
<proteinExistence type="predicted"/>
<dbReference type="STRING" id="1075417.SAMN05421823_109106"/>
<dbReference type="AlphaFoldDB" id="A0A1G9P751"/>
<keyword evidence="3" id="KW-1185">Reference proteome</keyword>
<protein>
    <submittedName>
        <fullName evidence="2">Pimeloyl-ACP methyl ester carboxylesterase</fullName>
    </submittedName>
</protein>
<reference evidence="2 3" key="1">
    <citation type="submission" date="2016-10" db="EMBL/GenBank/DDBJ databases">
        <authorList>
            <person name="de Groot N.N."/>
        </authorList>
    </citation>
    <scope>NUCLEOTIDE SEQUENCE [LARGE SCALE GENOMIC DNA]</scope>
    <source>
        <strain evidence="2 3">DSM 25186</strain>
    </source>
</reference>
<dbReference type="InterPro" id="IPR029058">
    <property type="entry name" value="AB_hydrolase_fold"/>
</dbReference>
<dbReference type="PRINTS" id="PR00111">
    <property type="entry name" value="ABHYDROLASE"/>
</dbReference>
<dbReference type="EMBL" id="FNFO01000009">
    <property type="protein sequence ID" value="SDL94712.1"/>
    <property type="molecule type" value="Genomic_DNA"/>
</dbReference>
<dbReference type="InterPro" id="IPR000639">
    <property type="entry name" value="Epox_hydrolase-like"/>
</dbReference>
<dbReference type="GO" id="GO:0047372">
    <property type="term" value="F:monoacylglycerol lipase activity"/>
    <property type="evidence" value="ECO:0007669"/>
    <property type="project" value="TreeGrafter"/>
</dbReference>
<dbReference type="InterPro" id="IPR050266">
    <property type="entry name" value="AB_hydrolase_sf"/>
</dbReference>
<name>A0A1G9P751_9BACT</name>
<sequence>MLNLRRTARVQNQNYFFVMRRFVLLAALCSLISFGTLAQGPVRPLGTALEGYAYPYPVQYLNLTLQGEALQMAYMDVQPPQPNGKAVLLLHGKNFNGAYWGQTAADLSKNGFRVIIPDQIGFGKSSKPHDLQYSFQLLAQNTRALLDTLGVDQVAVLGHSMGGMLATRFTLMYPERVEKFILANPIGLEDWKVKVPYQPVEAWYQSELTNTYESIKKYQVESYYHGTWKPAYEQWVVPLAGWTLSPEYPRIAWNAALTYDMIFTQPVVYEFGMIQAPTLLIIGQLDRTALGKNRVSPEVRNTMGNYPELGKETARKIPKAQLVELPGVGHLPHIEAYDQFIQPLLRFLKSS</sequence>
<evidence type="ECO:0000259" key="1">
    <source>
        <dbReference type="Pfam" id="PF00561"/>
    </source>
</evidence>
<dbReference type="Gene3D" id="3.40.50.1820">
    <property type="entry name" value="alpha/beta hydrolase"/>
    <property type="match status" value="1"/>
</dbReference>
<accession>A0A1G9P751</accession>
<dbReference type="Pfam" id="PF00561">
    <property type="entry name" value="Abhydrolase_1"/>
    <property type="match status" value="1"/>
</dbReference>
<dbReference type="PRINTS" id="PR00412">
    <property type="entry name" value="EPOXHYDRLASE"/>
</dbReference>
<dbReference type="Proteomes" id="UP000198510">
    <property type="component" value="Unassembled WGS sequence"/>
</dbReference>
<organism evidence="2 3">
    <name type="scientific">Catalinimonas alkaloidigena</name>
    <dbReference type="NCBI Taxonomy" id="1075417"/>
    <lineage>
        <taxon>Bacteria</taxon>
        <taxon>Pseudomonadati</taxon>
        <taxon>Bacteroidota</taxon>
        <taxon>Cytophagia</taxon>
        <taxon>Cytophagales</taxon>
        <taxon>Catalimonadaceae</taxon>
        <taxon>Catalinimonas</taxon>
    </lineage>
</organism>
<dbReference type="PANTHER" id="PTHR43798:SF33">
    <property type="entry name" value="HYDROLASE, PUTATIVE (AFU_ORTHOLOGUE AFUA_2G14860)-RELATED"/>
    <property type="match status" value="1"/>
</dbReference>
<evidence type="ECO:0000313" key="2">
    <source>
        <dbReference type="EMBL" id="SDL94712.1"/>
    </source>
</evidence>
<dbReference type="GO" id="GO:0016020">
    <property type="term" value="C:membrane"/>
    <property type="evidence" value="ECO:0007669"/>
    <property type="project" value="TreeGrafter"/>
</dbReference>
<dbReference type="GO" id="GO:0046464">
    <property type="term" value="P:acylglycerol catabolic process"/>
    <property type="evidence" value="ECO:0007669"/>
    <property type="project" value="TreeGrafter"/>
</dbReference>
<dbReference type="InterPro" id="IPR000073">
    <property type="entry name" value="AB_hydrolase_1"/>
</dbReference>